<organism evidence="7 8">
    <name type="scientific">Salinivirga cyanobacteriivorans</name>
    <dbReference type="NCBI Taxonomy" id="1307839"/>
    <lineage>
        <taxon>Bacteria</taxon>
        <taxon>Pseudomonadati</taxon>
        <taxon>Bacteroidota</taxon>
        <taxon>Bacteroidia</taxon>
        <taxon>Bacteroidales</taxon>
        <taxon>Salinivirgaceae</taxon>
        <taxon>Salinivirga</taxon>
    </lineage>
</organism>
<protein>
    <submittedName>
        <fullName evidence="7">HTH-type transcriptional repressor KstR2</fullName>
    </submittedName>
</protein>
<keyword evidence="3 5" id="KW-0238">DNA-binding</keyword>
<dbReference type="Proteomes" id="UP000064893">
    <property type="component" value="Chromosome"/>
</dbReference>
<feature type="domain" description="HTH tetR-type" evidence="6">
    <location>
        <begin position="2"/>
        <end position="62"/>
    </location>
</feature>
<dbReference type="PANTHER" id="PTHR30055">
    <property type="entry name" value="HTH-TYPE TRANSCRIPTIONAL REGULATOR RUTR"/>
    <property type="match status" value="1"/>
</dbReference>
<dbReference type="OrthoDB" id="881297at2"/>
<dbReference type="InterPro" id="IPR001647">
    <property type="entry name" value="HTH_TetR"/>
</dbReference>
<dbReference type="InterPro" id="IPR009057">
    <property type="entry name" value="Homeodomain-like_sf"/>
</dbReference>
<dbReference type="Gene3D" id="1.10.10.60">
    <property type="entry name" value="Homeodomain-like"/>
    <property type="match status" value="1"/>
</dbReference>
<dbReference type="EMBL" id="CP013118">
    <property type="protein sequence ID" value="ALO15845.1"/>
    <property type="molecule type" value="Genomic_DNA"/>
</dbReference>
<dbReference type="InterPro" id="IPR050109">
    <property type="entry name" value="HTH-type_TetR-like_transc_reg"/>
</dbReference>
<keyword evidence="2" id="KW-0805">Transcription regulation</keyword>
<evidence type="ECO:0000313" key="8">
    <source>
        <dbReference type="Proteomes" id="UP000064893"/>
    </source>
</evidence>
<dbReference type="Gene3D" id="1.10.357.10">
    <property type="entry name" value="Tetracycline Repressor, domain 2"/>
    <property type="match status" value="1"/>
</dbReference>
<dbReference type="GO" id="GO:0000976">
    <property type="term" value="F:transcription cis-regulatory region binding"/>
    <property type="evidence" value="ECO:0007669"/>
    <property type="project" value="TreeGrafter"/>
</dbReference>
<dbReference type="AlphaFoldDB" id="A0A0S2I119"/>
<evidence type="ECO:0000313" key="7">
    <source>
        <dbReference type="EMBL" id="ALO15845.1"/>
    </source>
</evidence>
<reference evidence="7 8" key="1">
    <citation type="submission" date="2015-11" db="EMBL/GenBank/DDBJ databases">
        <title>Description and complete genome sequence of a novel strain predominating in hypersaline microbial mats and representing a new family of the Bacteriodetes phylum.</title>
        <authorList>
            <person name="Spring S."/>
            <person name="Bunk B."/>
            <person name="Sproer C."/>
            <person name="Klenk H.-P."/>
        </authorList>
    </citation>
    <scope>NUCLEOTIDE SEQUENCE [LARGE SCALE GENOMIC DNA]</scope>
    <source>
        <strain evidence="7 8">L21-Spi-D4</strain>
    </source>
</reference>
<dbReference type="STRING" id="1307839.L21SP5_02212"/>
<dbReference type="SUPFAM" id="SSF46689">
    <property type="entry name" value="Homeodomain-like"/>
    <property type="match status" value="1"/>
</dbReference>
<accession>A0A0S2I119</accession>
<keyword evidence="8" id="KW-1185">Reference proteome</keyword>
<proteinExistence type="predicted"/>
<keyword evidence="4" id="KW-0804">Transcription</keyword>
<evidence type="ECO:0000256" key="3">
    <source>
        <dbReference type="ARBA" id="ARBA00023125"/>
    </source>
</evidence>
<feature type="DNA-binding region" description="H-T-H motif" evidence="5">
    <location>
        <begin position="25"/>
        <end position="44"/>
    </location>
</feature>
<dbReference type="RefSeq" id="WP_057953270.1">
    <property type="nucleotide sequence ID" value="NZ_CP013118.1"/>
</dbReference>
<evidence type="ECO:0000259" key="6">
    <source>
        <dbReference type="PROSITE" id="PS50977"/>
    </source>
</evidence>
<evidence type="ECO:0000256" key="2">
    <source>
        <dbReference type="ARBA" id="ARBA00023015"/>
    </source>
</evidence>
<dbReference type="PANTHER" id="PTHR30055:SF175">
    <property type="entry name" value="HTH-TYPE TRANSCRIPTIONAL REPRESSOR KSTR2"/>
    <property type="match status" value="1"/>
</dbReference>
<keyword evidence="1" id="KW-0678">Repressor</keyword>
<sequence length="205" mass="24245">MNEKLDEIIVESARLFRQYGVRSVSMEDIARGLGVSKKTLYQYVSNKNELVEKILDFTCKRQVELLNMVAEKGTNAIDALLEMSQLINEEMELFTPAVTFDLQKYYPEIFRKHIEQSQKFAYDAVYQNLQQGIEQGLYRKEINPDVVATLYINKIEDMHDPDFYSKNNITFEMIFETMFENHVRGIANQKGIEYFEKRKKNYQFK</sequence>
<dbReference type="GO" id="GO:0003700">
    <property type="term" value="F:DNA-binding transcription factor activity"/>
    <property type="evidence" value="ECO:0007669"/>
    <property type="project" value="TreeGrafter"/>
</dbReference>
<evidence type="ECO:0000256" key="5">
    <source>
        <dbReference type="PROSITE-ProRule" id="PRU00335"/>
    </source>
</evidence>
<evidence type="ECO:0000256" key="4">
    <source>
        <dbReference type="ARBA" id="ARBA00023163"/>
    </source>
</evidence>
<dbReference type="Pfam" id="PF00440">
    <property type="entry name" value="TetR_N"/>
    <property type="match status" value="1"/>
</dbReference>
<dbReference type="PRINTS" id="PR00455">
    <property type="entry name" value="HTHTETR"/>
</dbReference>
<evidence type="ECO:0000256" key="1">
    <source>
        <dbReference type="ARBA" id="ARBA00022491"/>
    </source>
</evidence>
<dbReference type="KEGG" id="blq:L21SP5_02212"/>
<dbReference type="InterPro" id="IPR036271">
    <property type="entry name" value="Tet_transcr_reg_TetR-rel_C_sf"/>
</dbReference>
<name>A0A0S2I119_9BACT</name>
<dbReference type="SUPFAM" id="SSF48498">
    <property type="entry name" value="Tetracyclin repressor-like, C-terminal domain"/>
    <property type="match status" value="1"/>
</dbReference>
<gene>
    <name evidence="7" type="primary">kstR2</name>
    <name evidence="7" type="ORF">L21SP5_02212</name>
</gene>
<dbReference type="PROSITE" id="PS50977">
    <property type="entry name" value="HTH_TETR_2"/>
    <property type="match status" value="1"/>
</dbReference>